<dbReference type="STRING" id="1121884.SAMN02745131_03133"/>
<dbReference type="Pfam" id="PF01195">
    <property type="entry name" value="Pept_tRNA_hydro"/>
    <property type="match status" value="1"/>
</dbReference>
<evidence type="ECO:0000256" key="3">
    <source>
        <dbReference type="ARBA" id="ARBA00022801"/>
    </source>
</evidence>
<dbReference type="Gene3D" id="3.40.50.1470">
    <property type="entry name" value="Peptidyl-tRNA hydrolase"/>
    <property type="match status" value="1"/>
</dbReference>
<keyword evidence="8" id="KW-1185">Reference proteome</keyword>
<dbReference type="CDD" id="cd00462">
    <property type="entry name" value="PTH"/>
    <property type="match status" value="1"/>
</dbReference>
<evidence type="ECO:0000313" key="7">
    <source>
        <dbReference type="EMBL" id="SHF62683.1"/>
    </source>
</evidence>
<dbReference type="InterPro" id="IPR018171">
    <property type="entry name" value="Pept_tRNA_hydro_CS"/>
</dbReference>
<evidence type="ECO:0000256" key="6">
    <source>
        <dbReference type="ARBA" id="ARBA00050038"/>
    </source>
</evidence>
<dbReference type="PROSITE" id="PS01196">
    <property type="entry name" value="PEPT_TRNA_HYDROL_2"/>
    <property type="match status" value="1"/>
</dbReference>
<evidence type="ECO:0000256" key="4">
    <source>
        <dbReference type="ARBA" id="ARBA00022884"/>
    </source>
</evidence>
<sequence>MEGFLFRAKAIFAFDMKFLIVGLGNIGNEYAHTRHNIGFDVVMAFLTKHGAQLKQERLAYMAEVKWKGRIFVCICPTTYMNLSGKAVKYWMDKEKLAIENVLVVVDDLALPLSKIRIRPGGSDAGHNGLKSIQESLGTTDYPKLRFGIGNSFPKGMQSEFVLGKWDKIEEPVVQMKILKCVEVIEAFATIGLTNAMNKFNNVEIQL</sequence>
<protein>
    <recommendedName>
        <fullName evidence="6">Peptidyl-tRNA hydrolase</fullName>
        <ecNumber evidence="1">3.1.1.29</ecNumber>
    </recommendedName>
</protein>
<accession>A0A1M5D6J2</accession>
<dbReference type="PANTHER" id="PTHR17224:SF1">
    <property type="entry name" value="PEPTIDYL-TRNA HYDROLASE"/>
    <property type="match status" value="1"/>
</dbReference>
<dbReference type="GO" id="GO:0000049">
    <property type="term" value="F:tRNA binding"/>
    <property type="evidence" value="ECO:0007669"/>
    <property type="project" value="UniProtKB-KW"/>
</dbReference>
<keyword evidence="4" id="KW-0694">RNA-binding</keyword>
<gene>
    <name evidence="7" type="ORF">SAMN02745131_03133</name>
</gene>
<dbReference type="GO" id="GO:0004045">
    <property type="term" value="F:peptidyl-tRNA hydrolase activity"/>
    <property type="evidence" value="ECO:0007669"/>
    <property type="project" value="UniProtKB-EC"/>
</dbReference>
<reference evidence="7 8" key="1">
    <citation type="submission" date="2016-11" db="EMBL/GenBank/DDBJ databases">
        <authorList>
            <person name="Jaros S."/>
            <person name="Januszkiewicz K."/>
            <person name="Wedrychowicz H."/>
        </authorList>
    </citation>
    <scope>NUCLEOTIDE SEQUENCE [LARGE SCALE GENOMIC DNA]</scope>
    <source>
        <strain evidence="7 8">DSM 18119</strain>
    </source>
</reference>
<dbReference type="InterPro" id="IPR001328">
    <property type="entry name" value="Pept_tRNA_hydro"/>
</dbReference>
<dbReference type="NCBIfam" id="TIGR00447">
    <property type="entry name" value="pth"/>
    <property type="match status" value="1"/>
</dbReference>
<evidence type="ECO:0000256" key="5">
    <source>
        <dbReference type="ARBA" id="ARBA00038063"/>
    </source>
</evidence>
<dbReference type="InterPro" id="IPR036416">
    <property type="entry name" value="Pept_tRNA_hydro_sf"/>
</dbReference>
<keyword evidence="2" id="KW-0820">tRNA-binding</keyword>
<comment type="similarity">
    <text evidence="5">Belongs to the PTH family.</text>
</comment>
<proteinExistence type="inferred from homology"/>
<dbReference type="EC" id="3.1.1.29" evidence="1"/>
<dbReference type="EMBL" id="FQUU01000014">
    <property type="protein sequence ID" value="SHF62683.1"/>
    <property type="molecule type" value="Genomic_DNA"/>
</dbReference>
<keyword evidence="3 7" id="KW-0378">Hydrolase</keyword>
<dbReference type="AlphaFoldDB" id="A0A1M5D6J2"/>
<dbReference type="Proteomes" id="UP000184048">
    <property type="component" value="Unassembled WGS sequence"/>
</dbReference>
<evidence type="ECO:0000256" key="2">
    <source>
        <dbReference type="ARBA" id="ARBA00022555"/>
    </source>
</evidence>
<dbReference type="PANTHER" id="PTHR17224">
    <property type="entry name" value="PEPTIDYL-TRNA HYDROLASE"/>
    <property type="match status" value="1"/>
</dbReference>
<evidence type="ECO:0000256" key="1">
    <source>
        <dbReference type="ARBA" id="ARBA00013260"/>
    </source>
</evidence>
<evidence type="ECO:0000313" key="8">
    <source>
        <dbReference type="Proteomes" id="UP000184048"/>
    </source>
</evidence>
<dbReference type="SUPFAM" id="SSF53178">
    <property type="entry name" value="Peptidyl-tRNA hydrolase-like"/>
    <property type="match status" value="1"/>
</dbReference>
<organism evidence="7 8">
    <name type="scientific">Flavisolibacter ginsengisoli DSM 18119</name>
    <dbReference type="NCBI Taxonomy" id="1121884"/>
    <lineage>
        <taxon>Bacteria</taxon>
        <taxon>Pseudomonadati</taxon>
        <taxon>Bacteroidota</taxon>
        <taxon>Chitinophagia</taxon>
        <taxon>Chitinophagales</taxon>
        <taxon>Chitinophagaceae</taxon>
        <taxon>Flavisolibacter</taxon>
    </lineage>
</organism>
<name>A0A1M5D6J2_9BACT</name>